<reference evidence="1 2" key="1">
    <citation type="submission" date="2019-12" db="EMBL/GenBank/DDBJ databases">
        <title>Novel species isolated from a subtropical stream in China.</title>
        <authorList>
            <person name="Lu H."/>
        </authorList>
    </citation>
    <scope>NUCLEOTIDE SEQUENCE [LARGE SCALE GENOMIC DNA]</scope>
    <source>
        <strain evidence="1 2">CY42W</strain>
    </source>
</reference>
<name>A0ABW9W3B4_9BURK</name>
<proteinExistence type="predicted"/>
<sequence>MRHHLPPRPPLPVHAPPVTKRRRTVTATWRAFAWLALLPLHSAMAQVELSGSVALQSEYRYRGQSPGNSGAVPQLTLNLDSASGWYLGGFASAVTIGEQTGYKLQGYAGFAQRLRSGWSWELGCSHTAYTQLHTNDFHECYGGLSGERFSGRLYYAPRYLGYPAHTVYAEANFFYPLHPSVNLIAHAGLLRNLSKGVWPGIPATSRYDARLGISVPLGDWTLQLAREQGQDDGMRYSWYPLHPSKSWSMSASYAF</sequence>
<evidence type="ECO:0008006" key="3">
    <source>
        <dbReference type="Google" id="ProtNLM"/>
    </source>
</evidence>
<protein>
    <recommendedName>
        <fullName evidence="3">Cellulose biosynthesis protein BcsS</fullName>
    </recommendedName>
</protein>
<comment type="caution">
    <text evidence="1">The sequence shown here is derived from an EMBL/GenBank/DDBJ whole genome shotgun (WGS) entry which is preliminary data.</text>
</comment>
<keyword evidence="2" id="KW-1185">Reference proteome</keyword>
<gene>
    <name evidence="1" type="ORF">GTP69_18530</name>
</gene>
<accession>A0ABW9W3B4</accession>
<dbReference type="EMBL" id="WWCT01000015">
    <property type="protein sequence ID" value="MYN28411.1"/>
    <property type="molecule type" value="Genomic_DNA"/>
</dbReference>
<evidence type="ECO:0000313" key="1">
    <source>
        <dbReference type="EMBL" id="MYN28411.1"/>
    </source>
</evidence>
<dbReference type="Proteomes" id="UP000642144">
    <property type="component" value="Unassembled WGS sequence"/>
</dbReference>
<dbReference type="NCBIfam" id="TIGR02001">
    <property type="entry name" value="gcw_chp"/>
    <property type="match status" value="1"/>
</dbReference>
<evidence type="ECO:0000313" key="2">
    <source>
        <dbReference type="Proteomes" id="UP000642144"/>
    </source>
</evidence>
<dbReference type="Pfam" id="PF09694">
    <property type="entry name" value="Gcw_chp"/>
    <property type="match status" value="1"/>
</dbReference>
<organism evidence="1 2">
    <name type="scientific">Duganella levis</name>
    <dbReference type="NCBI Taxonomy" id="2692169"/>
    <lineage>
        <taxon>Bacteria</taxon>
        <taxon>Pseudomonadati</taxon>
        <taxon>Pseudomonadota</taxon>
        <taxon>Betaproteobacteria</taxon>
        <taxon>Burkholderiales</taxon>
        <taxon>Oxalobacteraceae</taxon>
        <taxon>Telluria group</taxon>
        <taxon>Duganella</taxon>
    </lineage>
</organism>
<dbReference type="InterPro" id="IPR010239">
    <property type="entry name" value="CHP02001"/>
</dbReference>